<dbReference type="AlphaFoldDB" id="R7QTQ9"/>
<dbReference type="RefSeq" id="XP_005711382.1">
    <property type="nucleotide sequence ID" value="XM_005711325.1"/>
</dbReference>
<dbReference type="Gramene" id="CDF41088">
    <property type="protein sequence ID" value="CDF41088"/>
    <property type="gene ID" value="CHC_T00007314001"/>
</dbReference>
<dbReference type="OrthoDB" id="5837at2759"/>
<dbReference type="EMBL" id="HG002309">
    <property type="protein sequence ID" value="CDF41088.1"/>
    <property type="molecule type" value="Genomic_DNA"/>
</dbReference>
<dbReference type="GO" id="GO:0004034">
    <property type="term" value="F:aldose 1-epimerase activity"/>
    <property type="evidence" value="ECO:0007669"/>
    <property type="project" value="TreeGrafter"/>
</dbReference>
<protein>
    <recommendedName>
        <fullName evidence="3">Aldose 1-epimerase</fullName>
    </recommendedName>
</protein>
<dbReference type="PhylomeDB" id="R7QTQ9"/>
<gene>
    <name evidence="1" type="ORF">CHC_T00007314001</name>
</gene>
<accession>R7QTQ9</accession>
<dbReference type="GO" id="GO:0033499">
    <property type="term" value="P:galactose catabolic process via UDP-galactose, Leloir pathway"/>
    <property type="evidence" value="ECO:0007669"/>
    <property type="project" value="TreeGrafter"/>
</dbReference>
<dbReference type="STRING" id="2769.R7QTQ9"/>
<dbReference type="InterPro" id="IPR011013">
    <property type="entry name" value="Gal_mutarotase_sf_dom"/>
</dbReference>
<dbReference type="PANTHER" id="PTHR10091:SF0">
    <property type="entry name" value="GALACTOSE MUTAROTASE"/>
    <property type="match status" value="1"/>
</dbReference>
<dbReference type="GO" id="GO:0030246">
    <property type="term" value="F:carbohydrate binding"/>
    <property type="evidence" value="ECO:0007669"/>
    <property type="project" value="InterPro"/>
</dbReference>
<dbReference type="GO" id="GO:0006006">
    <property type="term" value="P:glucose metabolic process"/>
    <property type="evidence" value="ECO:0007669"/>
    <property type="project" value="TreeGrafter"/>
</dbReference>
<dbReference type="Pfam" id="PF01263">
    <property type="entry name" value="Aldose_epim"/>
    <property type="match status" value="1"/>
</dbReference>
<evidence type="ECO:0000313" key="1">
    <source>
        <dbReference type="EMBL" id="CDF41088.1"/>
    </source>
</evidence>
<keyword evidence="2" id="KW-1185">Reference proteome</keyword>
<dbReference type="GeneID" id="17319123"/>
<dbReference type="InterPro" id="IPR008183">
    <property type="entry name" value="Aldose_1/G6P_1-epimerase"/>
</dbReference>
<name>R7QTQ9_CHOCR</name>
<sequence>MEAPRCTCHLVLNDKNVPTGDIAFVKGTPFDFCQGKKISQDMPSSGYDNYFVASDQDTLNGPVLPLLTITAPAGEHGPAVTMEVISNQPGFQMYTANGFSGDGAGSFEKHGSIAIEPSGYIDATNHVNFPTATLNPHETRKQVITYHFTTLST</sequence>
<proteinExistence type="predicted"/>
<dbReference type="InterPro" id="IPR014718">
    <property type="entry name" value="GH-type_carb-bd"/>
</dbReference>
<dbReference type="KEGG" id="ccp:CHC_T00007314001"/>
<evidence type="ECO:0000313" key="2">
    <source>
        <dbReference type="Proteomes" id="UP000012073"/>
    </source>
</evidence>
<evidence type="ECO:0008006" key="3">
    <source>
        <dbReference type="Google" id="ProtNLM"/>
    </source>
</evidence>
<organism evidence="1 2">
    <name type="scientific">Chondrus crispus</name>
    <name type="common">Carrageen Irish moss</name>
    <name type="synonym">Polymorpha crispa</name>
    <dbReference type="NCBI Taxonomy" id="2769"/>
    <lineage>
        <taxon>Eukaryota</taxon>
        <taxon>Rhodophyta</taxon>
        <taxon>Florideophyceae</taxon>
        <taxon>Rhodymeniophycidae</taxon>
        <taxon>Gigartinales</taxon>
        <taxon>Gigartinaceae</taxon>
        <taxon>Chondrus</taxon>
    </lineage>
</organism>
<dbReference type="SUPFAM" id="SSF74650">
    <property type="entry name" value="Galactose mutarotase-like"/>
    <property type="match status" value="1"/>
</dbReference>
<dbReference type="Proteomes" id="UP000012073">
    <property type="component" value="Unassembled WGS sequence"/>
</dbReference>
<dbReference type="PANTHER" id="PTHR10091">
    <property type="entry name" value="ALDOSE-1-EPIMERASE"/>
    <property type="match status" value="1"/>
</dbReference>
<reference evidence="2" key="1">
    <citation type="journal article" date="2013" name="Proc. Natl. Acad. Sci. U.S.A.">
        <title>Genome structure and metabolic features in the red seaweed Chondrus crispus shed light on evolution of the Archaeplastida.</title>
        <authorList>
            <person name="Collen J."/>
            <person name="Porcel B."/>
            <person name="Carre W."/>
            <person name="Ball S.G."/>
            <person name="Chaparro C."/>
            <person name="Tonon T."/>
            <person name="Barbeyron T."/>
            <person name="Michel G."/>
            <person name="Noel B."/>
            <person name="Valentin K."/>
            <person name="Elias M."/>
            <person name="Artiguenave F."/>
            <person name="Arun A."/>
            <person name="Aury J.M."/>
            <person name="Barbosa-Neto J.F."/>
            <person name="Bothwell J.H."/>
            <person name="Bouget F.Y."/>
            <person name="Brillet L."/>
            <person name="Cabello-Hurtado F."/>
            <person name="Capella-Gutierrez S."/>
            <person name="Charrier B."/>
            <person name="Cladiere L."/>
            <person name="Cock J.M."/>
            <person name="Coelho S.M."/>
            <person name="Colleoni C."/>
            <person name="Czjzek M."/>
            <person name="Da Silva C."/>
            <person name="Delage L."/>
            <person name="Denoeud F."/>
            <person name="Deschamps P."/>
            <person name="Dittami S.M."/>
            <person name="Gabaldon T."/>
            <person name="Gachon C.M."/>
            <person name="Groisillier A."/>
            <person name="Herve C."/>
            <person name="Jabbari K."/>
            <person name="Katinka M."/>
            <person name="Kloareg B."/>
            <person name="Kowalczyk N."/>
            <person name="Labadie K."/>
            <person name="Leblanc C."/>
            <person name="Lopez P.J."/>
            <person name="McLachlan D.H."/>
            <person name="Meslet-Cladiere L."/>
            <person name="Moustafa A."/>
            <person name="Nehr Z."/>
            <person name="Nyvall Collen P."/>
            <person name="Panaud O."/>
            <person name="Partensky F."/>
            <person name="Poulain J."/>
            <person name="Rensing S.A."/>
            <person name="Rousvoal S."/>
            <person name="Samson G."/>
            <person name="Symeonidi A."/>
            <person name="Weissenbach J."/>
            <person name="Zambounis A."/>
            <person name="Wincker P."/>
            <person name="Boyen C."/>
        </authorList>
    </citation>
    <scope>NUCLEOTIDE SEQUENCE [LARGE SCALE GENOMIC DNA]</scope>
    <source>
        <strain evidence="2">cv. Stackhouse</strain>
    </source>
</reference>
<dbReference type="Gene3D" id="2.70.98.10">
    <property type="match status" value="1"/>
</dbReference>